<proteinExistence type="predicted"/>
<evidence type="ECO:0000256" key="1">
    <source>
        <dbReference type="ARBA" id="ARBA00001974"/>
    </source>
</evidence>
<dbReference type="OrthoDB" id="59470at2759"/>
<comment type="cofactor">
    <cofactor evidence="1 6">
        <name>FAD</name>
        <dbReference type="ChEBI" id="CHEBI:57692"/>
    </cofactor>
</comment>
<dbReference type="PANTHER" id="PTHR12645">
    <property type="entry name" value="ALR/ERV"/>
    <property type="match status" value="1"/>
</dbReference>
<accession>A0A7H9HP87</accession>
<feature type="domain" description="ERV/ALR sulfhydryl oxidase" evidence="7">
    <location>
        <begin position="72"/>
        <end position="175"/>
    </location>
</feature>
<evidence type="ECO:0000256" key="2">
    <source>
        <dbReference type="ARBA" id="ARBA00022630"/>
    </source>
</evidence>
<dbReference type="InterPro" id="IPR036774">
    <property type="entry name" value="ERV/ALR_sulphydryl_oxid_sf"/>
</dbReference>
<keyword evidence="9" id="KW-1185">Reference proteome</keyword>
<dbReference type="InterPro" id="IPR017905">
    <property type="entry name" value="ERV/ALR_sulphydryl_oxidase"/>
</dbReference>
<dbReference type="EMBL" id="CP059268">
    <property type="protein sequence ID" value="QLQ79051.1"/>
    <property type="molecule type" value="Genomic_DNA"/>
</dbReference>
<dbReference type="Pfam" id="PF04777">
    <property type="entry name" value="Evr1_Alr"/>
    <property type="match status" value="1"/>
</dbReference>
<evidence type="ECO:0000256" key="5">
    <source>
        <dbReference type="ARBA" id="ARBA00023157"/>
    </source>
</evidence>
<keyword evidence="5" id="KW-1015">Disulfide bond</keyword>
<dbReference type="Gene3D" id="1.20.120.310">
    <property type="entry name" value="ERV/ALR sulfhydryl oxidase domain"/>
    <property type="match status" value="1"/>
</dbReference>
<dbReference type="Proteomes" id="UP000510647">
    <property type="component" value="Chromosome 2"/>
</dbReference>
<evidence type="ECO:0000313" key="9">
    <source>
        <dbReference type="Proteomes" id="UP000510647"/>
    </source>
</evidence>
<evidence type="ECO:0000256" key="6">
    <source>
        <dbReference type="RuleBase" id="RU371123"/>
    </source>
</evidence>
<keyword evidence="3 6" id="KW-0274">FAD</keyword>
<dbReference type="FunFam" id="1.20.120.310:FF:000002">
    <property type="entry name" value="Sulfhydryl oxidase"/>
    <property type="match status" value="1"/>
</dbReference>
<dbReference type="PANTHER" id="PTHR12645:SF1">
    <property type="entry name" value="FAD-LINKED SULFHYDRYL OXIDASE ERV2"/>
    <property type="match status" value="1"/>
</dbReference>
<dbReference type="GO" id="GO:0005739">
    <property type="term" value="C:mitochondrion"/>
    <property type="evidence" value="ECO:0007669"/>
    <property type="project" value="TreeGrafter"/>
</dbReference>
<dbReference type="PROSITE" id="PS51324">
    <property type="entry name" value="ERV_ALR"/>
    <property type="match status" value="1"/>
</dbReference>
<organism evidence="8 9">
    <name type="scientific">Torulaspora globosa</name>
    <dbReference type="NCBI Taxonomy" id="48254"/>
    <lineage>
        <taxon>Eukaryota</taxon>
        <taxon>Fungi</taxon>
        <taxon>Dikarya</taxon>
        <taxon>Ascomycota</taxon>
        <taxon>Saccharomycotina</taxon>
        <taxon>Saccharomycetes</taxon>
        <taxon>Saccharomycetales</taxon>
        <taxon>Saccharomycetaceae</taxon>
        <taxon>Torulaspora</taxon>
    </lineage>
</organism>
<keyword evidence="4 6" id="KW-0560">Oxidoreductase</keyword>
<gene>
    <name evidence="8" type="ORF">HG537_0B03980</name>
</gene>
<protein>
    <recommendedName>
        <fullName evidence="6">Sulfhydryl oxidase</fullName>
        <ecNumber evidence="6">1.8.3.2</ecNumber>
    </recommendedName>
</protein>
<evidence type="ECO:0000256" key="4">
    <source>
        <dbReference type="ARBA" id="ARBA00023002"/>
    </source>
</evidence>
<dbReference type="AlphaFoldDB" id="A0A7H9HP87"/>
<dbReference type="InterPro" id="IPR039799">
    <property type="entry name" value="ALR/ERV"/>
</dbReference>
<keyword evidence="2 6" id="KW-0285">Flavoprotein</keyword>
<reference evidence="8 9" key="1">
    <citation type="submission" date="2020-06" db="EMBL/GenBank/DDBJ databases">
        <title>The yeast mating-type switching endonuclease HO is a domesticated member of an unorthodox homing genetic element family.</title>
        <authorList>
            <person name="Coughlan A.Y."/>
            <person name="Lombardi L."/>
            <person name="Braun-Galleani S."/>
            <person name="Martos A.R."/>
            <person name="Galeote V."/>
            <person name="Bigey F."/>
            <person name="Dequin S."/>
            <person name="Byrne K.P."/>
            <person name="Wolfe K.H."/>
        </authorList>
    </citation>
    <scope>NUCLEOTIDE SEQUENCE [LARGE SCALE GENOMIC DNA]</scope>
    <source>
        <strain evidence="8 9">CBS2947</strain>
    </source>
</reference>
<evidence type="ECO:0000313" key="8">
    <source>
        <dbReference type="EMBL" id="QLQ79051.1"/>
    </source>
</evidence>
<name>A0A7H9HP87_9SACH</name>
<dbReference type="GO" id="GO:0050660">
    <property type="term" value="F:flavin adenine dinucleotide binding"/>
    <property type="evidence" value="ECO:0007669"/>
    <property type="project" value="TreeGrafter"/>
</dbReference>
<evidence type="ECO:0000256" key="3">
    <source>
        <dbReference type="ARBA" id="ARBA00022827"/>
    </source>
</evidence>
<dbReference type="SUPFAM" id="SSF69000">
    <property type="entry name" value="FAD-dependent thiol oxidase"/>
    <property type="match status" value="1"/>
</dbReference>
<dbReference type="GO" id="GO:0016971">
    <property type="term" value="F:flavin-dependent sulfhydryl oxidase activity"/>
    <property type="evidence" value="ECO:0007669"/>
    <property type="project" value="InterPro"/>
</dbReference>
<sequence length="205" mass="23301">MKRFNYKSGHIVRILAAFTIVGLWWFFSSSELSYSKSTVDLPQTIETKVTNKDVNEGGKISAVNDLGTIMPSMPEKEAKEVLGRASWRYFHTLLARFPDEPTEEQSAKLKQFIELYAELYPCGECSYHFVQTLKKYPPQVSSRTAAALWGCSIHNMVNEYLKKDKYDCSTILEDYDCGCGDEEGKIKDDLKINKVSLLKENKQGG</sequence>
<comment type="catalytic activity">
    <reaction evidence="6">
        <text>2 R'C(R)SH + O2 = R'C(R)S-S(R)CR' + H2O2</text>
        <dbReference type="Rhea" id="RHEA:17357"/>
        <dbReference type="ChEBI" id="CHEBI:15379"/>
        <dbReference type="ChEBI" id="CHEBI:16240"/>
        <dbReference type="ChEBI" id="CHEBI:16520"/>
        <dbReference type="ChEBI" id="CHEBI:17412"/>
        <dbReference type="EC" id="1.8.3.2"/>
    </reaction>
</comment>
<dbReference type="EC" id="1.8.3.2" evidence="6"/>
<evidence type="ECO:0000259" key="7">
    <source>
        <dbReference type="PROSITE" id="PS51324"/>
    </source>
</evidence>